<protein>
    <submittedName>
        <fullName evidence="1">Uncharacterized protein</fullName>
    </submittedName>
</protein>
<evidence type="ECO:0000313" key="2">
    <source>
        <dbReference type="Proteomes" id="UP000623467"/>
    </source>
</evidence>
<proteinExistence type="predicted"/>
<accession>A0A8H6X7K0</accession>
<dbReference type="Pfam" id="PF18758">
    <property type="entry name" value="KDZ"/>
    <property type="match status" value="1"/>
</dbReference>
<keyword evidence="2" id="KW-1185">Reference proteome</keyword>
<sequence length="345" mass="40101">MQTASTDEDNPCADCWKSIINDVTLKMWDMIKSGELAKYLLAMVKELLNNFGMRLRAGYDMGCHFETTVTNNELGVEACEKKLKCLKGVDSIDQFHEWLAEERTYLEGLKGTVKTNMETLEMEYMQKLWELHWLTSPISRAKYQFAAAEAQCTKGDDGTYAPEVSKEDRTRCHAQEKMEKDLERMQELEEILKIEEHWTTTSLKWLETVGEIKKCKYHIVLNQLELLIVEHIFKLTKMNQSQTGYKMCKHIMKALQACSKAVKNAIEQYNDAAAALNPPMLKLSWEQVVEYAFLADFDILQDTCTKVQAKPWMQPAYCLAMDCYFKILHAQEEIKCLNIEIYYRQ</sequence>
<dbReference type="InterPro" id="IPR040521">
    <property type="entry name" value="KDZ"/>
</dbReference>
<dbReference type="Proteomes" id="UP000623467">
    <property type="component" value="Unassembled WGS sequence"/>
</dbReference>
<evidence type="ECO:0000313" key="1">
    <source>
        <dbReference type="EMBL" id="KAF7336030.1"/>
    </source>
</evidence>
<gene>
    <name evidence="1" type="ORF">MSAN_02316700</name>
</gene>
<organism evidence="1 2">
    <name type="scientific">Mycena sanguinolenta</name>
    <dbReference type="NCBI Taxonomy" id="230812"/>
    <lineage>
        <taxon>Eukaryota</taxon>
        <taxon>Fungi</taxon>
        <taxon>Dikarya</taxon>
        <taxon>Basidiomycota</taxon>
        <taxon>Agaricomycotina</taxon>
        <taxon>Agaricomycetes</taxon>
        <taxon>Agaricomycetidae</taxon>
        <taxon>Agaricales</taxon>
        <taxon>Marasmiineae</taxon>
        <taxon>Mycenaceae</taxon>
        <taxon>Mycena</taxon>
    </lineage>
</organism>
<dbReference type="AlphaFoldDB" id="A0A8H6X7K0"/>
<dbReference type="EMBL" id="JACAZH010000038">
    <property type="protein sequence ID" value="KAF7336030.1"/>
    <property type="molecule type" value="Genomic_DNA"/>
</dbReference>
<name>A0A8H6X7K0_9AGAR</name>
<dbReference type="OrthoDB" id="2676448at2759"/>
<reference evidence="1" key="1">
    <citation type="submission" date="2020-05" db="EMBL/GenBank/DDBJ databases">
        <title>Mycena genomes resolve the evolution of fungal bioluminescence.</title>
        <authorList>
            <person name="Tsai I.J."/>
        </authorList>
    </citation>
    <scope>NUCLEOTIDE SEQUENCE</scope>
    <source>
        <strain evidence="1">160909Yilan</strain>
    </source>
</reference>
<comment type="caution">
    <text evidence="1">The sequence shown here is derived from an EMBL/GenBank/DDBJ whole genome shotgun (WGS) entry which is preliminary data.</text>
</comment>